<feature type="transmembrane region" description="Helical" evidence="9">
    <location>
        <begin position="326"/>
        <end position="346"/>
    </location>
</feature>
<feature type="transmembrane region" description="Helical" evidence="9">
    <location>
        <begin position="423"/>
        <end position="443"/>
    </location>
</feature>
<evidence type="ECO:0000256" key="9">
    <source>
        <dbReference type="SAM" id="Phobius"/>
    </source>
</evidence>
<dbReference type="InterPro" id="IPR020040">
    <property type="entry name" value="Ribosomal_uL6_a/b-dom"/>
</dbReference>
<dbReference type="FunFam" id="3.90.930.12:FF:000003">
    <property type="entry name" value="60S ribosomal protein L9"/>
    <property type="match status" value="1"/>
</dbReference>
<dbReference type="FunFam" id="3.90.930.12:FF:000004">
    <property type="entry name" value="60S ribosomal protein L9"/>
    <property type="match status" value="1"/>
</dbReference>
<evidence type="ECO:0000259" key="11">
    <source>
        <dbReference type="Pfam" id="PF00892"/>
    </source>
</evidence>
<feature type="domain" description="Large ribosomal subunit protein uL6 alpha-beta" evidence="10">
    <location>
        <begin position="12"/>
        <end position="89"/>
    </location>
</feature>
<dbReference type="Pfam" id="PF00347">
    <property type="entry name" value="Ribosomal_L6"/>
    <property type="match status" value="2"/>
</dbReference>
<dbReference type="InterPro" id="IPR030184">
    <property type="entry name" value="WAT1-related"/>
</dbReference>
<evidence type="ECO:0000256" key="7">
    <source>
        <dbReference type="ARBA" id="ARBA00023136"/>
    </source>
</evidence>
<dbReference type="InterPro" id="IPR037185">
    <property type="entry name" value="EmrE-like"/>
</dbReference>
<protein>
    <submittedName>
        <fullName evidence="12">Uncharacterized protein</fullName>
    </submittedName>
</protein>
<evidence type="ECO:0000256" key="6">
    <source>
        <dbReference type="ARBA" id="ARBA00022989"/>
    </source>
</evidence>
<keyword evidence="5" id="KW-0689">Ribosomal protein</keyword>
<feature type="transmembrane region" description="Helical" evidence="9">
    <location>
        <begin position="241"/>
        <end position="261"/>
    </location>
</feature>
<feature type="transmembrane region" description="Helical" evidence="9">
    <location>
        <begin position="392"/>
        <end position="411"/>
    </location>
</feature>
<dbReference type="Gene3D" id="3.90.930.12">
    <property type="entry name" value="Ribosomal protein L6, alpha-beta domain"/>
    <property type="match status" value="2"/>
</dbReference>
<feature type="domain" description="Large ribosomal subunit protein uL6 alpha-beta" evidence="10">
    <location>
        <begin position="102"/>
        <end position="180"/>
    </location>
</feature>
<dbReference type="GO" id="GO:0005840">
    <property type="term" value="C:ribosome"/>
    <property type="evidence" value="ECO:0007669"/>
    <property type="project" value="UniProtKB-KW"/>
</dbReference>
<dbReference type="EMBL" id="JAQIZT010000011">
    <property type="protein sequence ID" value="KAJ6980325.1"/>
    <property type="molecule type" value="Genomic_DNA"/>
</dbReference>
<keyword evidence="13" id="KW-1185">Reference proteome</keyword>
<dbReference type="GO" id="GO:0019843">
    <property type="term" value="F:rRNA binding"/>
    <property type="evidence" value="ECO:0007669"/>
    <property type="project" value="InterPro"/>
</dbReference>
<proteinExistence type="inferred from homology"/>
<evidence type="ECO:0000256" key="5">
    <source>
        <dbReference type="ARBA" id="ARBA00022980"/>
    </source>
</evidence>
<evidence type="ECO:0000256" key="8">
    <source>
        <dbReference type="ARBA" id="ARBA00023274"/>
    </source>
</evidence>
<dbReference type="SUPFAM" id="SSF56053">
    <property type="entry name" value="Ribosomal protein L6"/>
    <property type="match status" value="2"/>
</dbReference>
<dbReference type="InterPro" id="IPR002359">
    <property type="entry name" value="Ribosomal_uL6_CS2"/>
</dbReference>
<keyword evidence="7 9" id="KW-0472">Membrane</keyword>
<dbReference type="GO" id="GO:0016020">
    <property type="term" value="C:membrane"/>
    <property type="evidence" value="ECO:0007669"/>
    <property type="project" value="UniProtKB-SubCell"/>
</dbReference>
<comment type="subcellular location">
    <subcellularLocation>
        <location evidence="1">Membrane</location>
        <topology evidence="1">Multi-pass membrane protein</topology>
    </subcellularLocation>
</comment>
<dbReference type="InterPro" id="IPR036789">
    <property type="entry name" value="Ribosomal_uL6-like_a/b-dom_sf"/>
</dbReference>
<keyword evidence="4 9" id="KW-0812">Transmembrane</keyword>
<dbReference type="PANTHER" id="PTHR31218">
    <property type="entry name" value="WAT1-RELATED PROTEIN"/>
    <property type="match status" value="1"/>
</dbReference>
<keyword evidence="6 9" id="KW-1133">Transmembrane helix</keyword>
<organism evidence="12 13">
    <name type="scientific">Populus alba x Populus x berolinensis</name>
    <dbReference type="NCBI Taxonomy" id="444605"/>
    <lineage>
        <taxon>Eukaryota</taxon>
        <taxon>Viridiplantae</taxon>
        <taxon>Streptophyta</taxon>
        <taxon>Embryophyta</taxon>
        <taxon>Tracheophyta</taxon>
        <taxon>Spermatophyta</taxon>
        <taxon>Magnoliopsida</taxon>
        <taxon>eudicotyledons</taxon>
        <taxon>Gunneridae</taxon>
        <taxon>Pentapetalae</taxon>
        <taxon>rosids</taxon>
        <taxon>fabids</taxon>
        <taxon>Malpighiales</taxon>
        <taxon>Salicaceae</taxon>
        <taxon>Saliceae</taxon>
        <taxon>Populus</taxon>
    </lineage>
</organism>
<gene>
    <name evidence="12" type="ORF">NC653_028206</name>
</gene>
<comment type="similarity">
    <text evidence="3">Belongs to the universal ribosomal protein uL6 family.</text>
</comment>
<name>A0AAD6M8B5_9ROSI</name>
<evidence type="ECO:0000256" key="3">
    <source>
        <dbReference type="ARBA" id="ARBA00009356"/>
    </source>
</evidence>
<comment type="caution">
    <text evidence="12">The sequence shown here is derived from an EMBL/GenBank/DDBJ whole genome shotgun (WGS) entry which is preliminary data.</text>
</comment>
<feature type="transmembrane region" description="Helical" evidence="9">
    <location>
        <begin position="358"/>
        <end position="380"/>
    </location>
</feature>
<dbReference type="SUPFAM" id="SSF103481">
    <property type="entry name" value="Multidrug resistance efflux transporter EmrE"/>
    <property type="match status" value="1"/>
</dbReference>
<evidence type="ECO:0000256" key="4">
    <source>
        <dbReference type="ARBA" id="ARBA00022692"/>
    </source>
</evidence>
<evidence type="ECO:0000259" key="10">
    <source>
        <dbReference type="Pfam" id="PF00347"/>
    </source>
</evidence>
<sequence length="509" mass="56542">MKTILSSETMDIPDGVKIKINARIIEVEGPRGKLTRNFKHLNLDFQLIKDEEGKRKLKIDAWFGSRKTSAAIRTALSHVENLITGVTKGYRYKMRFVYAHFPINASIANSNTAIEIRNFLGEKKVRKVDMLEGVSIVRSEKVKDELVLDGNDIELVSRSAALINQKCHVKNKDIRKFLDGIYVSEKGTVVEEDKLVGILIVGGHYGFLLGRSKAEKQEIRNGTTIHLNVYYAGLAYTSPTVASALSNVIPSLTFIMAVLLGMEKVKTESPRGWAKMLGTSICISGSLVFTFWKGGYLFKSFENRALINIYSTKGSAGEHRHAKENWIKGSALILTSHVAWSAWLILQAIVYKVYPARLSLNTLICFFASIQSSFLALFFARTTAIWKLDWNVQLLTIIYCGVVNSALGYYLQTWCISHKGPVFVAMFSPLLVVIVGLFSAFAFAERLHLGSLIGTGLIVVGLYCVLWGKRQDNSAAQKPDEGRGLADGEALEISINDYPLTNPDTSGRK</sequence>
<evidence type="ECO:0000256" key="1">
    <source>
        <dbReference type="ARBA" id="ARBA00004141"/>
    </source>
</evidence>
<accession>A0AAD6M8B5</accession>
<evidence type="ECO:0000313" key="12">
    <source>
        <dbReference type="EMBL" id="KAJ6980325.1"/>
    </source>
</evidence>
<dbReference type="Proteomes" id="UP001164929">
    <property type="component" value="Chromosome 11"/>
</dbReference>
<dbReference type="PROSITE" id="PS00700">
    <property type="entry name" value="RIBOSOMAL_L6_2"/>
    <property type="match status" value="1"/>
</dbReference>
<evidence type="ECO:0000313" key="13">
    <source>
        <dbReference type="Proteomes" id="UP001164929"/>
    </source>
</evidence>
<dbReference type="GO" id="GO:0003735">
    <property type="term" value="F:structural constituent of ribosome"/>
    <property type="evidence" value="ECO:0007669"/>
    <property type="project" value="InterPro"/>
</dbReference>
<dbReference type="GO" id="GO:1990904">
    <property type="term" value="C:ribonucleoprotein complex"/>
    <property type="evidence" value="ECO:0007669"/>
    <property type="project" value="UniProtKB-KW"/>
</dbReference>
<dbReference type="Pfam" id="PF00892">
    <property type="entry name" value="EamA"/>
    <property type="match status" value="1"/>
</dbReference>
<comment type="similarity">
    <text evidence="2">Belongs to the drug/metabolite transporter (DMT) superfamily. Plant drug/metabolite exporter (P-DME) (TC 2.A.7.4) family.</text>
</comment>
<dbReference type="AlphaFoldDB" id="A0AAD6M8B5"/>
<keyword evidence="8" id="KW-0687">Ribonucleoprotein</keyword>
<feature type="transmembrane region" description="Helical" evidence="9">
    <location>
        <begin position="449"/>
        <end position="468"/>
    </location>
</feature>
<dbReference type="GO" id="GO:0006412">
    <property type="term" value="P:translation"/>
    <property type="evidence" value="ECO:0007669"/>
    <property type="project" value="InterPro"/>
</dbReference>
<evidence type="ECO:0000256" key="2">
    <source>
        <dbReference type="ARBA" id="ARBA00007635"/>
    </source>
</evidence>
<dbReference type="InterPro" id="IPR000620">
    <property type="entry name" value="EamA_dom"/>
</dbReference>
<feature type="transmembrane region" description="Helical" evidence="9">
    <location>
        <begin position="273"/>
        <end position="292"/>
    </location>
</feature>
<reference evidence="12" key="1">
    <citation type="journal article" date="2023" name="Mol. Ecol. Resour.">
        <title>Chromosome-level genome assembly of a triploid poplar Populus alba 'Berolinensis'.</title>
        <authorList>
            <person name="Chen S."/>
            <person name="Yu Y."/>
            <person name="Wang X."/>
            <person name="Wang S."/>
            <person name="Zhang T."/>
            <person name="Zhou Y."/>
            <person name="He R."/>
            <person name="Meng N."/>
            <person name="Wang Y."/>
            <person name="Liu W."/>
            <person name="Liu Z."/>
            <person name="Liu J."/>
            <person name="Guo Q."/>
            <person name="Huang H."/>
            <person name="Sederoff R.R."/>
            <person name="Wang G."/>
            <person name="Qu G."/>
            <person name="Chen S."/>
        </authorList>
    </citation>
    <scope>NUCLEOTIDE SEQUENCE</scope>
    <source>
        <strain evidence="12">SC-2020</strain>
    </source>
</reference>
<feature type="domain" description="EamA" evidence="11">
    <location>
        <begin position="328"/>
        <end position="466"/>
    </location>
</feature>
<dbReference type="GO" id="GO:0022857">
    <property type="term" value="F:transmembrane transporter activity"/>
    <property type="evidence" value="ECO:0007669"/>
    <property type="project" value="InterPro"/>
</dbReference>